<dbReference type="EMBL" id="HG793127">
    <property type="protein sequence ID" value="CDK26736.1"/>
    <property type="molecule type" value="Genomic_DNA"/>
</dbReference>
<protein>
    <submittedName>
        <fullName evidence="2">Uncharacterized protein</fullName>
    </submittedName>
</protein>
<dbReference type="GeneID" id="34520124"/>
<evidence type="ECO:0000256" key="1">
    <source>
        <dbReference type="SAM" id="MobiDB-lite"/>
    </source>
</evidence>
<sequence>MKAYKEVQYARFKKLELENIELKDKTLMLEEQVGEQKLMITHLVQRLNEEELRNSNRSSVSSADSRVSRLSLSADQDDFHTTPASSVESSPQKGKYSTCNTSPTVTTKQSEVLRHEVSRLKETVSFLQSQNHCYQMELDESYKNQISKLGSLEVDYHNLKQVITNIEQNSKFVQRLDDTKYGLFDNTMEHTINFDARKLKIGSRFSKDRLTLTRR</sequence>
<dbReference type="Proteomes" id="UP000019384">
    <property type="component" value="Unassembled WGS sequence"/>
</dbReference>
<reference evidence="2" key="2">
    <citation type="submission" date="2014-02" db="EMBL/GenBank/DDBJ databases">
        <title>Complete DNA sequence of /Kuraishia capsulata/ illustrates novel genomic features among budding yeasts (/Saccharomycotina/).</title>
        <authorList>
            <person name="Morales L."/>
            <person name="Noel B."/>
            <person name="Porcel B."/>
            <person name="Marcet-Houben M."/>
            <person name="Hullo M-F."/>
            <person name="Sacerdot C."/>
            <person name="Tekaia F."/>
            <person name="Leh-Louis V."/>
            <person name="Despons L."/>
            <person name="Khanna V."/>
            <person name="Aury J-M."/>
            <person name="Barbe V."/>
            <person name="Couloux A."/>
            <person name="Labadie K."/>
            <person name="Pelletier E."/>
            <person name="Souciet J-L."/>
            <person name="Boekhout T."/>
            <person name="Gabaldon T."/>
            <person name="Wincker P."/>
            <person name="Dujon B."/>
        </authorList>
    </citation>
    <scope>NUCLEOTIDE SEQUENCE</scope>
    <source>
        <strain evidence="2">CBS 1993</strain>
    </source>
</reference>
<accession>W6MK73</accession>
<keyword evidence="3" id="KW-1185">Reference proteome</keyword>
<gene>
    <name evidence="2" type="ORF">KUCA_T00002710001</name>
</gene>
<feature type="compositionally biased region" description="Polar residues" evidence="1">
    <location>
        <begin position="82"/>
        <end position="103"/>
    </location>
</feature>
<name>W6MK73_9ASCO</name>
<evidence type="ECO:0000313" key="2">
    <source>
        <dbReference type="EMBL" id="CDK26736.1"/>
    </source>
</evidence>
<feature type="region of interest" description="Disordered" evidence="1">
    <location>
        <begin position="73"/>
        <end position="103"/>
    </location>
</feature>
<proteinExistence type="predicted"/>
<reference evidence="2" key="1">
    <citation type="submission" date="2013-12" db="EMBL/GenBank/DDBJ databases">
        <authorList>
            <person name="Genoscope - CEA"/>
        </authorList>
    </citation>
    <scope>NUCLEOTIDE SEQUENCE</scope>
    <source>
        <strain evidence="2">CBS 1993</strain>
    </source>
</reference>
<dbReference type="AlphaFoldDB" id="W6MK73"/>
<dbReference type="HOGENOM" id="CLU_1283423_0_0_1"/>
<evidence type="ECO:0000313" key="3">
    <source>
        <dbReference type="Proteomes" id="UP000019384"/>
    </source>
</evidence>
<organism evidence="2 3">
    <name type="scientific">Kuraishia capsulata CBS 1993</name>
    <dbReference type="NCBI Taxonomy" id="1382522"/>
    <lineage>
        <taxon>Eukaryota</taxon>
        <taxon>Fungi</taxon>
        <taxon>Dikarya</taxon>
        <taxon>Ascomycota</taxon>
        <taxon>Saccharomycotina</taxon>
        <taxon>Pichiomycetes</taxon>
        <taxon>Pichiales</taxon>
        <taxon>Pichiaceae</taxon>
        <taxon>Kuraishia</taxon>
    </lineage>
</organism>
<dbReference type="RefSeq" id="XP_022458736.1">
    <property type="nucleotide sequence ID" value="XM_022602986.1"/>
</dbReference>